<comment type="subcellular location">
    <subcellularLocation>
        <location evidence="1">Membrane</location>
        <topology evidence="1">Multi-pass membrane protein</topology>
    </subcellularLocation>
</comment>
<feature type="compositionally biased region" description="Polar residues" evidence="9">
    <location>
        <begin position="1"/>
        <end position="15"/>
    </location>
</feature>
<comment type="catalytic activity">
    <reaction evidence="7">
        <text>myo-inositol(out) + H(+)(out) = myo-inositol(in) + H(+)(in)</text>
        <dbReference type="Rhea" id="RHEA:60364"/>
        <dbReference type="ChEBI" id="CHEBI:15378"/>
        <dbReference type="ChEBI" id="CHEBI:17268"/>
    </reaction>
</comment>
<dbReference type="PROSITE" id="PS50850">
    <property type="entry name" value="MFS"/>
    <property type="match status" value="1"/>
</dbReference>
<dbReference type="OrthoDB" id="6612291at2759"/>
<dbReference type="Pfam" id="PF00083">
    <property type="entry name" value="Sugar_tr"/>
    <property type="match status" value="1"/>
</dbReference>
<evidence type="ECO:0000313" key="12">
    <source>
        <dbReference type="EMBL" id="POY75066.1"/>
    </source>
</evidence>
<feature type="transmembrane region" description="Helical" evidence="10">
    <location>
        <begin position="388"/>
        <end position="408"/>
    </location>
</feature>
<feature type="transmembrane region" description="Helical" evidence="10">
    <location>
        <begin position="455"/>
        <end position="478"/>
    </location>
</feature>
<dbReference type="PROSITE" id="PS00216">
    <property type="entry name" value="SUGAR_TRANSPORT_1"/>
    <property type="match status" value="1"/>
</dbReference>
<evidence type="ECO:0000256" key="3">
    <source>
        <dbReference type="ARBA" id="ARBA00022448"/>
    </source>
</evidence>
<feature type="transmembrane region" description="Helical" evidence="10">
    <location>
        <begin position="171"/>
        <end position="191"/>
    </location>
</feature>
<evidence type="ECO:0000256" key="4">
    <source>
        <dbReference type="ARBA" id="ARBA00022692"/>
    </source>
</evidence>
<gene>
    <name evidence="12" type="ORF">BMF94_2042</name>
</gene>
<evidence type="ECO:0000256" key="10">
    <source>
        <dbReference type="SAM" id="Phobius"/>
    </source>
</evidence>
<feature type="transmembrane region" description="Helical" evidence="10">
    <location>
        <begin position="364"/>
        <end position="381"/>
    </location>
</feature>
<proteinExistence type="inferred from homology"/>
<dbReference type="PRINTS" id="PR00171">
    <property type="entry name" value="SUGRTRNSPORT"/>
</dbReference>
<dbReference type="NCBIfam" id="TIGR00879">
    <property type="entry name" value="SP"/>
    <property type="match status" value="1"/>
</dbReference>
<dbReference type="InterPro" id="IPR036259">
    <property type="entry name" value="MFS_trans_sf"/>
</dbReference>
<name>A0A2S5BE53_9BASI</name>
<dbReference type="PANTHER" id="PTHR48022:SF17">
    <property type="entry name" value="HEXOSE TRANSPORTER"/>
    <property type="match status" value="1"/>
</dbReference>
<feature type="transmembrane region" description="Helical" evidence="10">
    <location>
        <begin position="142"/>
        <end position="159"/>
    </location>
</feature>
<dbReference type="InterPro" id="IPR005829">
    <property type="entry name" value="Sugar_transporter_CS"/>
</dbReference>
<feature type="domain" description="Major facilitator superfamily (MFS) profile" evidence="11">
    <location>
        <begin position="66"/>
        <end position="513"/>
    </location>
</feature>
<feature type="transmembrane region" description="Helical" evidence="10">
    <location>
        <begin position="420"/>
        <end position="443"/>
    </location>
</feature>
<feature type="transmembrane region" description="Helical" evidence="10">
    <location>
        <begin position="233"/>
        <end position="256"/>
    </location>
</feature>
<evidence type="ECO:0000256" key="1">
    <source>
        <dbReference type="ARBA" id="ARBA00004141"/>
    </source>
</evidence>
<dbReference type="AlphaFoldDB" id="A0A2S5BE53"/>
<dbReference type="InterPro" id="IPR003663">
    <property type="entry name" value="Sugar/inositol_transpt"/>
</dbReference>
<dbReference type="InterPro" id="IPR020846">
    <property type="entry name" value="MFS_dom"/>
</dbReference>
<accession>A0A2S5BE53</accession>
<comment type="similarity">
    <text evidence="2 8">Belongs to the major facilitator superfamily. Sugar transporter (TC 2.A.1.1) family.</text>
</comment>
<evidence type="ECO:0000256" key="2">
    <source>
        <dbReference type="ARBA" id="ARBA00010992"/>
    </source>
</evidence>
<comment type="caution">
    <text evidence="12">The sequence shown here is derived from an EMBL/GenBank/DDBJ whole genome shotgun (WGS) entry which is preliminary data.</text>
</comment>
<organism evidence="12 13">
    <name type="scientific">Rhodotorula taiwanensis</name>
    <dbReference type="NCBI Taxonomy" id="741276"/>
    <lineage>
        <taxon>Eukaryota</taxon>
        <taxon>Fungi</taxon>
        <taxon>Dikarya</taxon>
        <taxon>Basidiomycota</taxon>
        <taxon>Pucciniomycotina</taxon>
        <taxon>Microbotryomycetes</taxon>
        <taxon>Sporidiobolales</taxon>
        <taxon>Sporidiobolaceae</taxon>
        <taxon>Rhodotorula</taxon>
    </lineage>
</organism>
<dbReference type="Gene3D" id="1.20.1250.20">
    <property type="entry name" value="MFS general substrate transporter like domains"/>
    <property type="match status" value="1"/>
</dbReference>
<feature type="transmembrane region" description="Helical" evidence="10">
    <location>
        <begin position="325"/>
        <end position="344"/>
    </location>
</feature>
<dbReference type="SUPFAM" id="SSF103473">
    <property type="entry name" value="MFS general substrate transporter"/>
    <property type="match status" value="1"/>
</dbReference>
<keyword evidence="13" id="KW-1185">Reference proteome</keyword>
<keyword evidence="5 10" id="KW-1133">Transmembrane helix</keyword>
<keyword evidence="3 8" id="KW-0813">Transport</keyword>
<evidence type="ECO:0000256" key="8">
    <source>
        <dbReference type="RuleBase" id="RU003346"/>
    </source>
</evidence>
<keyword evidence="6 10" id="KW-0472">Membrane</keyword>
<evidence type="ECO:0000259" key="11">
    <source>
        <dbReference type="PROSITE" id="PS50850"/>
    </source>
</evidence>
<feature type="transmembrane region" description="Helical" evidence="10">
    <location>
        <begin position="490"/>
        <end position="509"/>
    </location>
</feature>
<evidence type="ECO:0000256" key="9">
    <source>
        <dbReference type="SAM" id="MobiDB-lite"/>
    </source>
</evidence>
<dbReference type="EMBL" id="PJQD01000020">
    <property type="protein sequence ID" value="POY75066.1"/>
    <property type="molecule type" value="Genomic_DNA"/>
</dbReference>
<dbReference type="PANTHER" id="PTHR48022">
    <property type="entry name" value="PLASTIDIC GLUCOSE TRANSPORTER 4"/>
    <property type="match status" value="1"/>
</dbReference>
<reference evidence="12 13" key="1">
    <citation type="journal article" date="2018" name="Front. Microbiol.">
        <title>Prospects for Fungal Bioremediation of Acidic Radioactive Waste Sites: Characterization and Genome Sequence of Rhodotorula taiwanensis MD1149.</title>
        <authorList>
            <person name="Tkavc R."/>
            <person name="Matrosova V.Y."/>
            <person name="Grichenko O.E."/>
            <person name="Gostincar C."/>
            <person name="Volpe R.P."/>
            <person name="Klimenkova P."/>
            <person name="Gaidamakova E.K."/>
            <person name="Zhou C.E."/>
            <person name="Stewart B.J."/>
            <person name="Lyman M.G."/>
            <person name="Malfatti S.A."/>
            <person name="Rubinfeld B."/>
            <person name="Courtot M."/>
            <person name="Singh J."/>
            <person name="Dalgard C.L."/>
            <person name="Hamilton T."/>
            <person name="Frey K.G."/>
            <person name="Gunde-Cimerman N."/>
            <person name="Dugan L."/>
            <person name="Daly M.J."/>
        </authorList>
    </citation>
    <scope>NUCLEOTIDE SEQUENCE [LARGE SCALE GENOMIC DNA]</scope>
    <source>
        <strain evidence="12 13">MD1149</strain>
    </source>
</reference>
<sequence>MADSSLPASKTTTLAGSAAPSRAASIEKDKHANAPHPPSRAASTFHVQDEAEVPTKDRAPAFAVALCLFQSLAGLLFGWEQGVIAGLLTNNAYQQRFGEPDAASPSGYSLPSTRQSLIAGFMSLGALFGALMIGYASRRVGIKYSYLFSLIIYMGGIAIETSGHSSWVQEMMGRFVTGWGVGALSLLAPLYQAECSPKHLRGLITGTYQLAATLGIFLSNACNYSLHDRGDDFSWRFPIALQFIWAAIVFAGTVVAPESPRYYVQRGHLDNARINLAKLRGLSEEDPVLLAELDQIVKGVEDEKLAAQSTYLDCFRPKDRMLQRTMNGILIQMGQQWTGVNFFFSYGPKFFAASGIKDSYQTQLILSGVNVIGTFPGLFAVDKMGRRAVLFIGSAIMFSGQIIAGAVNTARPNDPAAGKALIFASCWFIFGFASSWGPLGWVVAAEQFPLSIAPLCVSLATASNWVNNFLIAIIVPYITDAGYGNLQSKITFVWAGAIALFTVYVFFFIPETGGLSLVQVDEMYLTGVPAWRSSSWTPYGGATARNRDERMDEAKRLKLGNETTHHETVARRDLGDEEAVAESALRV</sequence>
<feature type="transmembrane region" description="Helical" evidence="10">
    <location>
        <begin position="117"/>
        <end position="135"/>
    </location>
</feature>
<dbReference type="InterPro" id="IPR005828">
    <property type="entry name" value="MFS_sugar_transport-like"/>
</dbReference>
<feature type="transmembrane region" description="Helical" evidence="10">
    <location>
        <begin position="61"/>
        <end position="79"/>
    </location>
</feature>
<dbReference type="GO" id="GO:0016020">
    <property type="term" value="C:membrane"/>
    <property type="evidence" value="ECO:0007669"/>
    <property type="project" value="UniProtKB-SubCell"/>
</dbReference>
<evidence type="ECO:0000256" key="5">
    <source>
        <dbReference type="ARBA" id="ARBA00022989"/>
    </source>
</evidence>
<dbReference type="STRING" id="741276.A0A2S5BE53"/>
<feature type="region of interest" description="Disordered" evidence="9">
    <location>
        <begin position="1"/>
        <end position="45"/>
    </location>
</feature>
<dbReference type="Proteomes" id="UP000237144">
    <property type="component" value="Unassembled WGS sequence"/>
</dbReference>
<feature type="transmembrane region" description="Helical" evidence="10">
    <location>
        <begin position="203"/>
        <end position="221"/>
    </location>
</feature>
<evidence type="ECO:0000256" key="6">
    <source>
        <dbReference type="ARBA" id="ARBA00023136"/>
    </source>
</evidence>
<keyword evidence="4 10" id="KW-0812">Transmembrane</keyword>
<evidence type="ECO:0000256" key="7">
    <source>
        <dbReference type="ARBA" id="ARBA00049119"/>
    </source>
</evidence>
<dbReference type="GO" id="GO:0005351">
    <property type="term" value="F:carbohydrate:proton symporter activity"/>
    <property type="evidence" value="ECO:0007669"/>
    <property type="project" value="TreeGrafter"/>
</dbReference>
<protein>
    <recommendedName>
        <fullName evidence="11">Major facilitator superfamily (MFS) profile domain-containing protein</fullName>
    </recommendedName>
</protein>
<dbReference type="InterPro" id="IPR050360">
    <property type="entry name" value="MFS_Sugar_Transporters"/>
</dbReference>
<evidence type="ECO:0000313" key="13">
    <source>
        <dbReference type="Proteomes" id="UP000237144"/>
    </source>
</evidence>